<feature type="transmembrane region" description="Helical" evidence="1">
    <location>
        <begin position="24"/>
        <end position="41"/>
    </location>
</feature>
<sequence>MLITGFIAAALTQTAFNPVQSIRVGVAFGLLFAVIIPFITAKSHKDKSKYSKLF</sequence>
<keyword evidence="1" id="KW-0812">Transmembrane</keyword>
<dbReference type="InterPro" id="IPR021324">
    <property type="entry name" value="DUF2929"/>
</dbReference>
<evidence type="ECO:0000256" key="1">
    <source>
        <dbReference type="SAM" id="Phobius"/>
    </source>
</evidence>
<accession>A0A0R1S3P8</accession>
<keyword evidence="1" id="KW-1133">Transmembrane helix</keyword>
<dbReference type="EMBL" id="AZFB01000003">
    <property type="protein sequence ID" value="KRL63553.1"/>
    <property type="molecule type" value="Genomic_DNA"/>
</dbReference>
<protein>
    <submittedName>
        <fullName evidence="2">Uncharacterized protein</fullName>
    </submittedName>
</protein>
<dbReference type="AlphaFoldDB" id="A0A0R1S3P8"/>
<evidence type="ECO:0000313" key="3">
    <source>
        <dbReference type="Proteomes" id="UP000051931"/>
    </source>
</evidence>
<gene>
    <name evidence="2" type="ORF">FC23_GL000796</name>
</gene>
<dbReference type="Proteomes" id="UP000051931">
    <property type="component" value="Unassembled WGS sequence"/>
</dbReference>
<comment type="caution">
    <text evidence="2">The sequence shown here is derived from an EMBL/GenBank/DDBJ whole genome shotgun (WGS) entry which is preliminary data.</text>
</comment>
<evidence type="ECO:0000313" key="2">
    <source>
        <dbReference type="EMBL" id="KRL63553.1"/>
    </source>
</evidence>
<proteinExistence type="predicted"/>
<keyword evidence="3" id="KW-1185">Reference proteome</keyword>
<dbReference type="eggNOG" id="ENOG5030AEN">
    <property type="taxonomic scope" value="Bacteria"/>
</dbReference>
<keyword evidence="1" id="KW-0472">Membrane</keyword>
<dbReference type="PATRIC" id="fig|1122152.4.peg.810"/>
<reference evidence="2 3" key="1">
    <citation type="journal article" date="2015" name="Genome Announc.">
        <title>Expanding the biotechnology potential of lactobacilli through comparative genomics of 213 strains and associated genera.</title>
        <authorList>
            <person name="Sun Z."/>
            <person name="Harris H.M."/>
            <person name="McCann A."/>
            <person name="Guo C."/>
            <person name="Argimon S."/>
            <person name="Zhang W."/>
            <person name="Yang X."/>
            <person name="Jeffery I.B."/>
            <person name="Cooney J.C."/>
            <person name="Kagawa T.F."/>
            <person name="Liu W."/>
            <person name="Song Y."/>
            <person name="Salvetti E."/>
            <person name="Wrobel A."/>
            <person name="Rasinkangas P."/>
            <person name="Parkhill J."/>
            <person name="Rea M.C."/>
            <person name="O'Sullivan O."/>
            <person name="Ritari J."/>
            <person name="Douillard F.P."/>
            <person name="Paul Ross R."/>
            <person name="Yang R."/>
            <person name="Briner A.E."/>
            <person name="Felis G.E."/>
            <person name="de Vos W.M."/>
            <person name="Barrangou R."/>
            <person name="Klaenhammer T.R."/>
            <person name="Caufield P.W."/>
            <person name="Cui Y."/>
            <person name="Zhang H."/>
            <person name="O'Toole P.W."/>
        </authorList>
    </citation>
    <scope>NUCLEOTIDE SEQUENCE [LARGE SCALE GENOMIC DNA]</scope>
    <source>
        <strain evidence="2 3">DSM 15354</strain>
    </source>
</reference>
<name>A0A0R1S3P8_9LACO</name>
<dbReference type="STRING" id="1122152.GCA_000425905_00233"/>
<organism evidence="2 3">
    <name type="scientific">Lactobacillus psittaci DSM 15354</name>
    <dbReference type="NCBI Taxonomy" id="1122152"/>
    <lineage>
        <taxon>Bacteria</taxon>
        <taxon>Bacillati</taxon>
        <taxon>Bacillota</taxon>
        <taxon>Bacilli</taxon>
        <taxon>Lactobacillales</taxon>
        <taxon>Lactobacillaceae</taxon>
        <taxon>Lactobacillus</taxon>
    </lineage>
</organism>
<dbReference type="Pfam" id="PF11151">
    <property type="entry name" value="DUF2929"/>
    <property type="match status" value="1"/>
</dbReference>